<evidence type="ECO:0000313" key="1">
    <source>
        <dbReference type="EMBL" id="KZS42317.1"/>
    </source>
</evidence>
<reference evidence="1 2" key="1">
    <citation type="submission" date="2016-01" db="EMBL/GenBank/DDBJ databases">
        <title>The draft genome sequence of Aquimarina sp. RZW4-3-2.</title>
        <authorList>
            <person name="Wang Y."/>
        </authorList>
    </citation>
    <scope>NUCLEOTIDE SEQUENCE [LARGE SCALE GENOMIC DNA]</scope>
    <source>
        <strain evidence="1 2">RZW4-3-2</strain>
    </source>
</reference>
<proteinExistence type="predicted"/>
<protein>
    <submittedName>
        <fullName evidence="1">Uncharacterized protein</fullName>
    </submittedName>
</protein>
<gene>
    <name evidence="1" type="ORF">AWE51_02435</name>
</gene>
<sequence length="484" mass="53844">MKRVNFGHKGGFPLEQETLIHLQRAYANDMLEALMAHWGIDPTQNYRIKQATSDTDDGWIITTITREEINAELGTPYTVTKPELIRLKFNGGAKRSIEILDVRAEFLPDGSPDTSGDGYLEYADGQPKRVYEEWLGQYVNSPTRPENKIITNLIPLKTIIELTTDVSNINADIDLIKEDYLPRDGSKPMTGGLVLGEHKPAFVPNQEGNRLYFRGTFANTDEVYISKHTPSSDITELRVNIGDNAQTNSKDVFTIGGAVSGQSPWKEQFRVQTDGKVGVKVTDPVRNLDVDAENNFLRLRNLRQVTVNQERPLVLNSSGDLGVASQNILTPPTATTARAGIAEIATRNEIDDGEFADRNKIVSPYYLGISTYAQRKLYGELLINGIGSTNTTVTRDLSGVTAIHLDGPDSCYRVNFSKSVFGTYVPIVIIESNGQVNGNSNFNRENDAILTFDNLRSNSMDIIFREVSDHGLNQFVKIRIQIIN</sequence>
<name>A0A163CE48_9FLAO</name>
<comment type="caution">
    <text evidence="1">The sequence shown here is derived from an EMBL/GenBank/DDBJ whole genome shotgun (WGS) entry which is preliminary data.</text>
</comment>
<organism evidence="1 2">
    <name type="scientific">Aquimarina aggregata</name>
    <dbReference type="NCBI Taxonomy" id="1642818"/>
    <lineage>
        <taxon>Bacteria</taxon>
        <taxon>Pseudomonadati</taxon>
        <taxon>Bacteroidota</taxon>
        <taxon>Flavobacteriia</taxon>
        <taxon>Flavobacteriales</taxon>
        <taxon>Flavobacteriaceae</taxon>
        <taxon>Aquimarina</taxon>
    </lineage>
</organism>
<dbReference type="AlphaFoldDB" id="A0A163CE48"/>
<dbReference type="STRING" id="1642818.AWE51_02435"/>
<accession>A0A163CE48</accession>
<evidence type="ECO:0000313" key="2">
    <source>
        <dbReference type="Proteomes" id="UP000076715"/>
    </source>
</evidence>
<dbReference type="EMBL" id="LQRT01000002">
    <property type="protein sequence ID" value="KZS42317.1"/>
    <property type="molecule type" value="Genomic_DNA"/>
</dbReference>
<dbReference type="OrthoDB" id="9113831at2"/>
<keyword evidence="2" id="KW-1185">Reference proteome</keyword>
<dbReference type="Proteomes" id="UP000076715">
    <property type="component" value="Unassembled WGS sequence"/>
</dbReference>
<dbReference type="RefSeq" id="WP_066309834.1">
    <property type="nucleotide sequence ID" value="NZ_LQRT01000002.1"/>
</dbReference>